<dbReference type="Proteomes" id="UP000542353">
    <property type="component" value="Unassembled WGS sequence"/>
</dbReference>
<reference evidence="3 4" key="1">
    <citation type="submission" date="2020-08" db="EMBL/GenBank/DDBJ databases">
        <title>Genomic Encyclopedia of Type Strains, Phase IV (KMG-IV): sequencing the most valuable type-strain genomes for metagenomic binning, comparative biology and taxonomic classification.</title>
        <authorList>
            <person name="Goeker M."/>
        </authorList>
    </citation>
    <scope>NUCLEOTIDE SEQUENCE [LARGE SCALE GENOMIC DNA]</scope>
    <source>
        <strain evidence="3 4">DSM 12706</strain>
    </source>
</reference>
<accession>A0A7W8DXW0</accession>
<evidence type="ECO:0000313" key="3">
    <source>
        <dbReference type="EMBL" id="MBB5046654.1"/>
    </source>
</evidence>
<dbReference type="Pfam" id="PF09917">
    <property type="entry name" value="DUF2147"/>
    <property type="match status" value="1"/>
</dbReference>
<name>A0A7W8DXW0_9BRAD</name>
<evidence type="ECO:0000259" key="2">
    <source>
        <dbReference type="Pfam" id="PF09917"/>
    </source>
</evidence>
<dbReference type="InterPro" id="IPR019223">
    <property type="entry name" value="DUF2147"/>
</dbReference>
<proteinExistence type="predicted"/>
<dbReference type="PANTHER" id="PTHR36919:SF2">
    <property type="entry name" value="BLL6627 PROTEIN"/>
    <property type="match status" value="1"/>
</dbReference>
<organism evidence="3 4">
    <name type="scientific">Rhodopseudomonas rhenobacensis</name>
    <dbReference type="NCBI Taxonomy" id="87461"/>
    <lineage>
        <taxon>Bacteria</taxon>
        <taxon>Pseudomonadati</taxon>
        <taxon>Pseudomonadota</taxon>
        <taxon>Alphaproteobacteria</taxon>
        <taxon>Hyphomicrobiales</taxon>
        <taxon>Nitrobacteraceae</taxon>
        <taxon>Rhodopseudomonas</taxon>
    </lineage>
</organism>
<protein>
    <submittedName>
        <fullName evidence="3">Uncharacterized protein (DUF2147 family)</fullName>
    </submittedName>
</protein>
<evidence type="ECO:0000313" key="4">
    <source>
        <dbReference type="Proteomes" id="UP000542353"/>
    </source>
</evidence>
<dbReference type="PANTHER" id="PTHR36919">
    <property type="entry name" value="BLR1215 PROTEIN"/>
    <property type="match status" value="1"/>
</dbReference>
<feature type="domain" description="DUF2147" evidence="2">
    <location>
        <begin position="33"/>
        <end position="147"/>
    </location>
</feature>
<dbReference type="EMBL" id="JACHIH010000005">
    <property type="protein sequence ID" value="MBB5046654.1"/>
    <property type="molecule type" value="Genomic_DNA"/>
</dbReference>
<keyword evidence="4" id="KW-1185">Reference proteome</keyword>
<evidence type="ECO:0000256" key="1">
    <source>
        <dbReference type="SAM" id="SignalP"/>
    </source>
</evidence>
<gene>
    <name evidence="3" type="ORF">HNR60_001402</name>
</gene>
<dbReference type="AlphaFoldDB" id="A0A7W8DXW0"/>
<keyword evidence="1" id="KW-0732">Signal</keyword>
<comment type="caution">
    <text evidence="3">The sequence shown here is derived from an EMBL/GenBank/DDBJ whole genome shotgun (WGS) entry which is preliminary data.</text>
</comment>
<sequence length="191" mass="20865">MLMFRRIMCAALAAGWVAAASPGIAATPVDPSGTWLTEDGRARIRIERCGPKLEHICGYIVWMRAPVGAKREQLLDQQNPDVTKRSRPLLGHQLIMGLAPSPDGVFIGQIYNAENGKSYEISLWRETRDLKVKGCLLSVLCSTQTWSQTVDALPGQLVGMTGDFNGPKPDAEWTRPVAKPPSSAKIVKVVK</sequence>
<feature type="chain" id="PRO_5031121125" evidence="1">
    <location>
        <begin position="26"/>
        <end position="191"/>
    </location>
</feature>
<dbReference type="RefSeq" id="WP_184255767.1">
    <property type="nucleotide sequence ID" value="NZ_JACHIH010000005.1"/>
</dbReference>
<feature type="signal peptide" evidence="1">
    <location>
        <begin position="1"/>
        <end position="25"/>
    </location>
</feature>
<dbReference type="Gene3D" id="2.40.128.520">
    <property type="match status" value="1"/>
</dbReference>